<dbReference type="AlphaFoldDB" id="A0A2J6PQK9"/>
<organism evidence="2 3">
    <name type="scientific">Hyaloscypha hepaticicola</name>
    <dbReference type="NCBI Taxonomy" id="2082293"/>
    <lineage>
        <taxon>Eukaryota</taxon>
        <taxon>Fungi</taxon>
        <taxon>Dikarya</taxon>
        <taxon>Ascomycota</taxon>
        <taxon>Pezizomycotina</taxon>
        <taxon>Leotiomycetes</taxon>
        <taxon>Helotiales</taxon>
        <taxon>Hyaloscyphaceae</taxon>
        <taxon>Hyaloscypha</taxon>
    </lineage>
</organism>
<dbReference type="EMBL" id="KZ613506">
    <property type="protein sequence ID" value="PMD16315.1"/>
    <property type="molecule type" value="Genomic_DNA"/>
</dbReference>
<protein>
    <submittedName>
        <fullName evidence="2">Uncharacterized protein</fullName>
    </submittedName>
</protein>
<sequence>MGLLTGVKGDDFTRYTGMEVLTGVTGRGEGFTGMDMRREGEKGAGSRNNSGK</sequence>
<evidence type="ECO:0000313" key="3">
    <source>
        <dbReference type="Proteomes" id="UP000235672"/>
    </source>
</evidence>
<feature type="region of interest" description="Disordered" evidence="1">
    <location>
        <begin position="24"/>
        <end position="52"/>
    </location>
</feature>
<keyword evidence="3" id="KW-1185">Reference proteome</keyword>
<proteinExistence type="predicted"/>
<reference evidence="2 3" key="1">
    <citation type="submission" date="2016-05" db="EMBL/GenBank/DDBJ databases">
        <title>A degradative enzymes factory behind the ericoid mycorrhizal symbiosis.</title>
        <authorList>
            <consortium name="DOE Joint Genome Institute"/>
            <person name="Martino E."/>
            <person name="Morin E."/>
            <person name="Grelet G."/>
            <person name="Kuo A."/>
            <person name="Kohler A."/>
            <person name="Daghino S."/>
            <person name="Barry K."/>
            <person name="Choi C."/>
            <person name="Cichocki N."/>
            <person name="Clum A."/>
            <person name="Copeland A."/>
            <person name="Hainaut M."/>
            <person name="Haridas S."/>
            <person name="Labutti K."/>
            <person name="Lindquist E."/>
            <person name="Lipzen A."/>
            <person name="Khouja H.-R."/>
            <person name="Murat C."/>
            <person name="Ohm R."/>
            <person name="Olson A."/>
            <person name="Spatafora J."/>
            <person name="Veneault-Fourrey C."/>
            <person name="Henrissat B."/>
            <person name="Grigoriev I."/>
            <person name="Martin F."/>
            <person name="Perotto S."/>
        </authorList>
    </citation>
    <scope>NUCLEOTIDE SEQUENCE [LARGE SCALE GENOMIC DNA]</scope>
    <source>
        <strain evidence="2 3">UAMH 7357</strain>
    </source>
</reference>
<gene>
    <name evidence="2" type="ORF">NA56DRAFT_649472</name>
</gene>
<dbReference type="Proteomes" id="UP000235672">
    <property type="component" value="Unassembled WGS sequence"/>
</dbReference>
<evidence type="ECO:0000313" key="2">
    <source>
        <dbReference type="EMBL" id="PMD16315.1"/>
    </source>
</evidence>
<accession>A0A2J6PQK9</accession>
<evidence type="ECO:0000256" key="1">
    <source>
        <dbReference type="SAM" id="MobiDB-lite"/>
    </source>
</evidence>
<feature type="compositionally biased region" description="Basic and acidic residues" evidence="1">
    <location>
        <begin position="35"/>
        <end position="44"/>
    </location>
</feature>
<name>A0A2J6PQK9_9HELO</name>